<dbReference type="GO" id="GO:0004222">
    <property type="term" value="F:metalloendopeptidase activity"/>
    <property type="evidence" value="ECO:0007669"/>
    <property type="project" value="InterPro"/>
</dbReference>
<evidence type="ECO:0000256" key="7">
    <source>
        <dbReference type="ARBA" id="ARBA00023049"/>
    </source>
</evidence>
<feature type="domain" description="Peptidase M13 C-terminal" evidence="8">
    <location>
        <begin position="295"/>
        <end position="498"/>
    </location>
</feature>
<evidence type="ECO:0000259" key="9">
    <source>
        <dbReference type="Pfam" id="PF05649"/>
    </source>
</evidence>
<keyword evidence="7" id="KW-0482">Metalloprotease</keyword>
<evidence type="ECO:0008006" key="12">
    <source>
        <dbReference type="Google" id="ProtNLM"/>
    </source>
</evidence>
<comment type="cofactor">
    <cofactor evidence="1">
        <name>Zn(2+)</name>
        <dbReference type="ChEBI" id="CHEBI:29105"/>
    </cofactor>
</comment>
<evidence type="ECO:0000313" key="11">
    <source>
        <dbReference type="Proteomes" id="UP000678393"/>
    </source>
</evidence>
<dbReference type="GO" id="GO:0046872">
    <property type="term" value="F:metal ion binding"/>
    <property type="evidence" value="ECO:0007669"/>
    <property type="project" value="UniProtKB-KW"/>
</dbReference>
<evidence type="ECO:0000256" key="4">
    <source>
        <dbReference type="ARBA" id="ARBA00022723"/>
    </source>
</evidence>
<dbReference type="InterPro" id="IPR008753">
    <property type="entry name" value="Peptidase_M13_N"/>
</dbReference>
<name>A0A8S3ZN89_9EUPU</name>
<dbReference type="CDD" id="cd08662">
    <property type="entry name" value="M13"/>
    <property type="match status" value="1"/>
</dbReference>
<dbReference type="InterPro" id="IPR018497">
    <property type="entry name" value="Peptidase_M13_C"/>
</dbReference>
<dbReference type="Pfam" id="PF05649">
    <property type="entry name" value="Peptidase_M13_N"/>
    <property type="match status" value="1"/>
</dbReference>
<dbReference type="SUPFAM" id="SSF55486">
    <property type="entry name" value="Metalloproteases ('zincins'), catalytic domain"/>
    <property type="match status" value="1"/>
</dbReference>
<sequence length="499" mass="57157">VLSAYLKYMVDVFHLLGAPNDTFTRERMIEVIDFETVLANITVPQDERRDETKNYHVYDLANVSRSFPQVKWVHYMSHLLDEVNITVVPTEKVVVYAPEFLAKLNSVLANYTSTQTGQRILNSYMLWHVVSDFATFLSKPFRDAKKELSESMSGLTGNDDTWHICITDTDSVLGFALGALFVKETFVGGSKAKAKEMIENIRDAFISNLPKLDWMDPVTRAAAIDKALAVNDMIGYPDYIMDPKKLDKKYQSLHINESDYFGNNLASIHYSFRKTFEKLRKKPQNDWVMSPPTVNAYYTASKNTIVFPAGILQAPFFDKNFPLSLNYGAMGVVMGHELTHGFDDQGREYDKHGNMKQWWATAAINKFKEKTKCMIDQYSKYQLHEEYERGKQTLGENIADNGGLKSSYNAYKKLVQKKGSEQLLPALGLSHEQLFFLSFAQVWCWNSKPETDHMQFLTDSHSPAKFRVIGTLSNSYDFAKEFRCSNKSKMNPKAKCEIW</sequence>
<organism evidence="10 11">
    <name type="scientific">Candidula unifasciata</name>
    <dbReference type="NCBI Taxonomy" id="100452"/>
    <lineage>
        <taxon>Eukaryota</taxon>
        <taxon>Metazoa</taxon>
        <taxon>Spiralia</taxon>
        <taxon>Lophotrochozoa</taxon>
        <taxon>Mollusca</taxon>
        <taxon>Gastropoda</taxon>
        <taxon>Heterobranchia</taxon>
        <taxon>Euthyneura</taxon>
        <taxon>Panpulmonata</taxon>
        <taxon>Eupulmonata</taxon>
        <taxon>Stylommatophora</taxon>
        <taxon>Helicina</taxon>
        <taxon>Helicoidea</taxon>
        <taxon>Geomitridae</taxon>
        <taxon>Candidula</taxon>
    </lineage>
</organism>
<dbReference type="Gene3D" id="3.40.390.10">
    <property type="entry name" value="Collagenase (Catalytic Domain)"/>
    <property type="match status" value="1"/>
</dbReference>
<dbReference type="OrthoDB" id="6475849at2759"/>
<dbReference type="Proteomes" id="UP000678393">
    <property type="component" value="Unassembled WGS sequence"/>
</dbReference>
<evidence type="ECO:0000256" key="3">
    <source>
        <dbReference type="ARBA" id="ARBA00022670"/>
    </source>
</evidence>
<proteinExistence type="inferred from homology"/>
<dbReference type="AlphaFoldDB" id="A0A8S3ZN89"/>
<feature type="non-terminal residue" evidence="10">
    <location>
        <position position="1"/>
    </location>
</feature>
<dbReference type="GO" id="GO:0016485">
    <property type="term" value="P:protein processing"/>
    <property type="evidence" value="ECO:0007669"/>
    <property type="project" value="TreeGrafter"/>
</dbReference>
<dbReference type="InterPro" id="IPR000718">
    <property type="entry name" value="Peptidase_M13"/>
</dbReference>
<dbReference type="PANTHER" id="PTHR11733">
    <property type="entry name" value="ZINC METALLOPROTEASE FAMILY M13 NEPRILYSIN-RELATED"/>
    <property type="match status" value="1"/>
</dbReference>
<feature type="domain" description="Peptidase M13 N-terminal" evidence="9">
    <location>
        <begin position="2"/>
        <end position="237"/>
    </location>
</feature>
<keyword evidence="11" id="KW-1185">Reference proteome</keyword>
<evidence type="ECO:0000313" key="10">
    <source>
        <dbReference type="EMBL" id="CAG5128772.1"/>
    </source>
</evidence>
<evidence type="ECO:0000256" key="5">
    <source>
        <dbReference type="ARBA" id="ARBA00022801"/>
    </source>
</evidence>
<keyword evidence="3" id="KW-0645">Protease</keyword>
<dbReference type="GO" id="GO:0005886">
    <property type="term" value="C:plasma membrane"/>
    <property type="evidence" value="ECO:0007669"/>
    <property type="project" value="TreeGrafter"/>
</dbReference>
<evidence type="ECO:0000256" key="6">
    <source>
        <dbReference type="ARBA" id="ARBA00022833"/>
    </source>
</evidence>
<protein>
    <recommendedName>
        <fullName evidence="12">Endothelin-converting enzyme 1</fullName>
    </recommendedName>
</protein>
<keyword evidence="4" id="KW-0479">Metal-binding</keyword>
<evidence type="ECO:0000259" key="8">
    <source>
        <dbReference type="Pfam" id="PF01431"/>
    </source>
</evidence>
<accession>A0A8S3ZN89</accession>
<dbReference type="EMBL" id="CAJHNH020003212">
    <property type="protein sequence ID" value="CAG5128772.1"/>
    <property type="molecule type" value="Genomic_DNA"/>
</dbReference>
<dbReference type="PRINTS" id="PR00786">
    <property type="entry name" value="NEPRILYSIN"/>
</dbReference>
<dbReference type="PANTHER" id="PTHR11733:SF167">
    <property type="entry name" value="FI17812P1-RELATED"/>
    <property type="match status" value="1"/>
</dbReference>
<comment type="similarity">
    <text evidence="2">Belongs to the peptidase M13 family.</text>
</comment>
<dbReference type="Pfam" id="PF01431">
    <property type="entry name" value="Peptidase_M13"/>
    <property type="match status" value="1"/>
</dbReference>
<gene>
    <name evidence="10" type="ORF">CUNI_LOCUS14330</name>
</gene>
<evidence type="ECO:0000256" key="1">
    <source>
        <dbReference type="ARBA" id="ARBA00001947"/>
    </source>
</evidence>
<comment type="caution">
    <text evidence="10">The sequence shown here is derived from an EMBL/GenBank/DDBJ whole genome shotgun (WGS) entry which is preliminary data.</text>
</comment>
<reference evidence="10" key="1">
    <citation type="submission" date="2021-04" db="EMBL/GenBank/DDBJ databases">
        <authorList>
            <consortium name="Molecular Ecology Group"/>
        </authorList>
    </citation>
    <scope>NUCLEOTIDE SEQUENCE</scope>
</reference>
<dbReference type="PROSITE" id="PS51885">
    <property type="entry name" value="NEPRILYSIN"/>
    <property type="match status" value="1"/>
</dbReference>
<keyword evidence="5" id="KW-0378">Hydrolase</keyword>
<evidence type="ECO:0000256" key="2">
    <source>
        <dbReference type="ARBA" id="ARBA00007357"/>
    </source>
</evidence>
<dbReference type="InterPro" id="IPR024079">
    <property type="entry name" value="MetalloPept_cat_dom_sf"/>
</dbReference>
<keyword evidence="6" id="KW-0862">Zinc</keyword>